<evidence type="ECO:0000313" key="2">
    <source>
        <dbReference type="EMBL" id="TGZ75448.1"/>
    </source>
</evidence>
<comment type="caution">
    <text evidence="2">The sequence shown here is derived from an EMBL/GenBank/DDBJ whole genome shotgun (WGS) entry which is preliminary data.</text>
</comment>
<reference evidence="2 3" key="1">
    <citation type="journal article" date="2019" name="BMC Genomics">
        <title>New insights from Opisthorchis felineus genome: update on genomics of the epidemiologically important liver flukes.</title>
        <authorList>
            <person name="Ershov N.I."/>
            <person name="Mordvinov V.A."/>
            <person name="Prokhortchouk E.B."/>
            <person name="Pakharukova M.Y."/>
            <person name="Gunbin K.V."/>
            <person name="Ustyantsev K."/>
            <person name="Genaev M.A."/>
            <person name="Blinov A.G."/>
            <person name="Mazur A."/>
            <person name="Boulygina E."/>
            <person name="Tsygankova S."/>
            <person name="Khrameeva E."/>
            <person name="Chekanov N."/>
            <person name="Fan G."/>
            <person name="Xiao A."/>
            <person name="Zhang H."/>
            <person name="Xu X."/>
            <person name="Yang H."/>
            <person name="Solovyev V."/>
            <person name="Lee S.M."/>
            <person name="Liu X."/>
            <person name="Afonnikov D.A."/>
            <person name="Skryabin K.G."/>
        </authorList>
    </citation>
    <scope>NUCLEOTIDE SEQUENCE [LARGE SCALE GENOMIC DNA]</scope>
    <source>
        <strain evidence="2">AK-0245</strain>
        <tissue evidence="2">Whole organism</tissue>
    </source>
</reference>
<gene>
    <name evidence="2" type="ORF">CRM22_000392</name>
</gene>
<keyword evidence="3" id="KW-1185">Reference proteome</keyword>
<sequence>MTSSDLHVSFVDLSKPLVHFSVDPLRLILITCIQHEFLDAVTIFTRWFLPRQELFSLCILSELLLSFVCVYVVFTKNGFSVHLVIFTDGLPHQLSFIFGFAVYIHSASHHIS</sequence>
<proteinExistence type="predicted"/>
<dbReference type="AlphaFoldDB" id="A0A4S2MLL4"/>
<evidence type="ECO:0000313" key="3">
    <source>
        <dbReference type="Proteomes" id="UP000308267"/>
    </source>
</evidence>
<name>A0A4S2MLL4_OPIFE</name>
<feature type="transmembrane region" description="Helical" evidence="1">
    <location>
        <begin position="80"/>
        <end position="104"/>
    </location>
</feature>
<feature type="transmembrane region" description="Helical" evidence="1">
    <location>
        <begin position="54"/>
        <end position="74"/>
    </location>
</feature>
<organism evidence="2 3">
    <name type="scientific">Opisthorchis felineus</name>
    <dbReference type="NCBI Taxonomy" id="147828"/>
    <lineage>
        <taxon>Eukaryota</taxon>
        <taxon>Metazoa</taxon>
        <taxon>Spiralia</taxon>
        <taxon>Lophotrochozoa</taxon>
        <taxon>Platyhelminthes</taxon>
        <taxon>Trematoda</taxon>
        <taxon>Digenea</taxon>
        <taxon>Opisthorchiida</taxon>
        <taxon>Opisthorchiata</taxon>
        <taxon>Opisthorchiidae</taxon>
        <taxon>Opisthorchis</taxon>
    </lineage>
</organism>
<keyword evidence="1" id="KW-0472">Membrane</keyword>
<protein>
    <submittedName>
        <fullName evidence="2">Uncharacterized protein</fullName>
    </submittedName>
</protein>
<dbReference type="Proteomes" id="UP000308267">
    <property type="component" value="Unassembled WGS sequence"/>
</dbReference>
<evidence type="ECO:0000256" key="1">
    <source>
        <dbReference type="SAM" id="Phobius"/>
    </source>
</evidence>
<keyword evidence="1" id="KW-1133">Transmembrane helix</keyword>
<keyword evidence="1" id="KW-0812">Transmembrane</keyword>
<accession>A0A4S2MLL4</accession>
<dbReference type="EMBL" id="SJOL01000719">
    <property type="protein sequence ID" value="TGZ75448.1"/>
    <property type="molecule type" value="Genomic_DNA"/>
</dbReference>